<dbReference type="EMBL" id="FRBX01000001">
    <property type="protein sequence ID" value="SHL66943.1"/>
    <property type="molecule type" value="Genomic_DNA"/>
</dbReference>
<proteinExistence type="predicted"/>
<sequence length="234" mass="26592">MSILENNKMKKAILFGASGFVGSELLLELLDNPIYEEVTIVVRKPLNTTHPKLRILLGDFNSMPGLIEKISADIVFIALGAIQNSKQNSVEFYQIDHDYPVIAAKILKKNGAKSVFLVTAAGANPNSKFKYVKTKGETERDIIALDFEFTHIFRPTMIVGNRKDKRPFEKIGMKIWKLIHPVFIGRQTDYKEIDGKEIAKAMNNASLNQTEKIKIYNWKEMKIYSNSKEQITLV</sequence>
<dbReference type="Proteomes" id="UP000184216">
    <property type="component" value="Unassembled WGS sequence"/>
</dbReference>
<evidence type="ECO:0000259" key="1">
    <source>
        <dbReference type="Pfam" id="PF13460"/>
    </source>
</evidence>
<evidence type="ECO:0000313" key="3">
    <source>
        <dbReference type="Proteomes" id="UP000184216"/>
    </source>
</evidence>
<evidence type="ECO:0000313" key="2">
    <source>
        <dbReference type="EMBL" id="SHL66943.1"/>
    </source>
</evidence>
<feature type="domain" description="NAD(P)-binding" evidence="1">
    <location>
        <begin position="16"/>
        <end position="158"/>
    </location>
</feature>
<dbReference type="InterPro" id="IPR016040">
    <property type="entry name" value="NAD(P)-bd_dom"/>
</dbReference>
<dbReference type="PANTHER" id="PTHR14097">
    <property type="entry name" value="OXIDOREDUCTASE HTATIP2"/>
    <property type="match status" value="1"/>
</dbReference>
<comment type="caution">
    <text evidence="2">The sequence shown here is derived from an EMBL/GenBank/DDBJ whole genome shotgun (WGS) entry which is preliminary data.</text>
</comment>
<reference evidence="2 3" key="1">
    <citation type="submission" date="2016-11" db="EMBL/GenBank/DDBJ databases">
        <authorList>
            <person name="Varghese N."/>
            <person name="Submissions S."/>
        </authorList>
    </citation>
    <scope>NUCLEOTIDE SEQUENCE [LARGE SCALE GENOMIC DNA]</scope>
    <source>
        <strain evidence="2 3">DSM 6368</strain>
    </source>
</reference>
<dbReference type="Gene3D" id="3.40.50.720">
    <property type="entry name" value="NAD(P)-binding Rossmann-like Domain"/>
    <property type="match status" value="1"/>
</dbReference>
<protein>
    <submittedName>
        <fullName evidence="2">Uncharacterized conserved protein YbjT, contains NAD(P)-binding and DUF2867 domains</fullName>
    </submittedName>
</protein>
<name>A0ABY1J0B8_9FLAO</name>
<organism evidence="2 3">
    <name type="scientific">Flavobacterium pectinovorum</name>
    <dbReference type="NCBI Taxonomy" id="29533"/>
    <lineage>
        <taxon>Bacteria</taxon>
        <taxon>Pseudomonadati</taxon>
        <taxon>Bacteroidota</taxon>
        <taxon>Flavobacteriia</taxon>
        <taxon>Flavobacteriales</taxon>
        <taxon>Flavobacteriaceae</taxon>
        <taxon>Flavobacterium</taxon>
    </lineage>
</organism>
<dbReference type="PANTHER" id="PTHR14097:SF7">
    <property type="entry name" value="OXIDOREDUCTASE HTATIP2"/>
    <property type="match status" value="1"/>
</dbReference>
<dbReference type="SUPFAM" id="SSF51735">
    <property type="entry name" value="NAD(P)-binding Rossmann-fold domains"/>
    <property type="match status" value="1"/>
</dbReference>
<dbReference type="Pfam" id="PF13460">
    <property type="entry name" value="NAD_binding_10"/>
    <property type="match status" value="1"/>
</dbReference>
<dbReference type="InterPro" id="IPR036291">
    <property type="entry name" value="NAD(P)-bd_dom_sf"/>
</dbReference>
<gene>
    <name evidence="2" type="ORF">SAMN05444387_1191</name>
</gene>
<accession>A0ABY1J0B8</accession>
<keyword evidence="3" id="KW-1185">Reference proteome</keyword>